<keyword evidence="1" id="KW-0732">Signal</keyword>
<gene>
    <name evidence="3" type="ORF">VKT23_001791</name>
</gene>
<dbReference type="Proteomes" id="UP001498398">
    <property type="component" value="Unassembled WGS sequence"/>
</dbReference>
<dbReference type="Gene3D" id="3.40.33.10">
    <property type="entry name" value="CAP"/>
    <property type="match status" value="1"/>
</dbReference>
<dbReference type="InterPro" id="IPR001283">
    <property type="entry name" value="CRISP-related"/>
</dbReference>
<protein>
    <recommendedName>
        <fullName evidence="2">SCP domain-containing protein</fullName>
    </recommendedName>
</protein>
<comment type="caution">
    <text evidence="3">The sequence shown here is derived from an EMBL/GenBank/DDBJ whole genome shotgun (WGS) entry which is preliminary data.</text>
</comment>
<evidence type="ECO:0000259" key="2">
    <source>
        <dbReference type="SMART" id="SM00198"/>
    </source>
</evidence>
<dbReference type="SMART" id="SM00198">
    <property type="entry name" value="SCP"/>
    <property type="match status" value="1"/>
</dbReference>
<dbReference type="InterPro" id="IPR014044">
    <property type="entry name" value="CAP_dom"/>
</dbReference>
<dbReference type="SUPFAM" id="SSF55797">
    <property type="entry name" value="PR-1-like"/>
    <property type="match status" value="1"/>
</dbReference>
<sequence length="178" mass="19811">MSHMIFIITSLLLLLPFSLGLFIPHDNHLSPRTASFRQIFEYIDAHNTIRVQHGAQNLTWSWDLANMASFWADSCVFNSTGGILREQPYGENMVAATGDFPVSAAVQTFISDQSAYDPAHPVYNHFTQVVWRNTTELGCGLAKCNNIFDPSKGEATFHVCFYNPPGNVVGEAQDNVQV</sequence>
<name>A0ABR1K098_9AGAR</name>
<evidence type="ECO:0000313" key="4">
    <source>
        <dbReference type="Proteomes" id="UP001498398"/>
    </source>
</evidence>
<reference evidence="3 4" key="1">
    <citation type="submission" date="2024-01" db="EMBL/GenBank/DDBJ databases">
        <title>A draft genome for the cacao thread blight pathogen Marasmiellus scandens.</title>
        <authorList>
            <person name="Baruah I.K."/>
            <person name="Leung J."/>
            <person name="Bukari Y."/>
            <person name="Amoako-Attah I."/>
            <person name="Meinhardt L.W."/>
            <person name="Bailey B.A."/>
            <person name="Cohen S.P."/>
        </authorList>
    </citation>
    <scope>NUCLEOTIDE SEQUENCE [LARGE SCALE GENOMIC DNA]</scope>
    <source>
        <strain evidence="3 4">GH-19</strain>
    </source>
</reference>
<organism evidence="3 4">
    <name type="scientific">Marasmiellus scandens</name>
    <dbReference type="NCBI Taxonomy" id="2682957"/>
    <lineage>
        <taxon>Eukaryota</taxon>
        <taxon>Fungi</taxon>
        <taxon>Dikarya</taxon>
        <taxon>Basidiomycota</taxon>
        <taxon>Agaricomycotina</taxon>
        <taxon>Agaricomycetes</taxon>
        <taxon>Agaricomycetidae</taxon>
        <taxon>Agaricales</taxon>
        <taxon>Marasmiineae</taxon>
        <taxon>Omphalotaceae</taxon>
        <taxon>Marasmiellus</taxon>
    </lineage>
</organism>
<feature type="signal peptide" evidence="1">
    <location>
        <begin position="1"/>
        <end position="20"/>
    </location>
</feature>
<dbReference type="PANTHER" id="PTHR10334">
    <property type="entry name" value="CYSTEINE-RICH SECRETORY PROTEIN-RELATED"/>
    <property type="match status" value="1"/>
</dbReference>
<dbReference type="InterPro" id="IPR035940">
    <property type="entry name" value="CAP_sf"/>
</dbReference>
<accession>A0ABR1K098</accession>
<feature type="domain" description="SCP" evidence="2">
    <location>
        <begin position="37"/>
        <end position="170"/>
    </location>
</feature>
<feature type="chain" id="PRO_5045594164" description="SCP domain-containing protein" evidence="1">
    <location>
        <begin position="21"/>
        <end position="178"/>
    </location>
</feature>
<dbReference type="PRINTS" id="PR00837">
    <property type="entry name" value="V5TPXLIKE"/>
</dbReference>
<proteinExistence type="predicted"/>
<keyword evidence="4" id="KW-1185">Reference proteome</keyword>
<evidence type="ECO:0000256" key="1">
    <source>
        <dbReference type="SAM" id="SignalP"/>
    </source>
</evidence>
<dbReference type="Pfam" id="PF00188">
    <property type="entry name" value="CAP"/>
    <property type="match status" value="1"/>
</dbReference>
<dbReference type="EMBL" id="JBANRG010000002">
    <property type="protein sequence ID" value="KAK7470364.1"/>
    <property type="molecule type" value="Genomic_DNA"/>
</dbReference>
<evidence type="ECO:0000313" key="3">
    <source>
        <dbReference type="EMBL" id="KAK7470364.1"/>
    </source>
</evidence>